<dbReference type="Proteomes" id="UP000648257">
    <property type="component" value="Unassembled WGS sequence"/>
</dbReference>
<dbReference type="InterPro" id="IPR013815">
    <property type="entry name" value="ATP_grasp_subdomain_1"/>
</dbReference>
<evidence type="ECO:0000259" key="2">
    <source>
        <dbReference type="Pfam" id="PF01326"/>
    </source>
</evidence>
<sequence length="905" mass="101882">MRLSAMSEARCFLDCHQIGMEQNEGVDALIGGKAAQLALLSRYGLPVPPSFVIPAPICRSLIPDLLWQSAIAVCSQYAREGTNEEVEKKLQRIRLRIWGLRLRADFRACLYGFLTSKNWHDQVLAVRSSAIGEDGKQHSFAGIYRSELNVVGNDALESAILQVIASLWTLQACAYRESIQCRHDDASMAVIVMPMVDSIAAGVAFTCDPRDGREDRLLISSVYGLADELVTGKVSGEDVIIQRDWSCQDWRVVGRRLKGSSVMQMLGNDRSGKDTKNEADRPYILNDTKAIQLAQLAMRAAKAFDYAQAFLDIEWVFDGEQFFLVQARPISARSSFTYPQLRTQKLIWTNGNTKEIFPFPMKASELEPMLCAINEMLTLAPRVLGIQVLEGLQRARLFDGRLYLNVSAIQWELFQHFDLRPDDVNFIFGGHQPAITLPSRNWHNRLRVARNFLLAFVRFPAYRRRGLREASDVAVNAIVWRQQDLSLLEIRELLEELGDRARHTYRQFQGMCLMQGASGTLIQLQKLIDKLCGDESKAIVAALMTEGEKSISAQQGLDLIQLAKLAAQDQIAMRFLTSEEASTPCEIDDALCTPAFKQAYVEFLDKYGHRGNYESYLSRPSWREQTENLHLAIINLVDADIGVLEQRQRQQIEWAWTRLGERCHFFQRILIRQLQRQAKIECNQREFARSHFALVHARSRALMLEIGRRLTEQEKIAAPVDIFHLDYAEIESACIGDLPAYALQNRIVDRKRKIERWEQIAVPDVVLQDVHNVARQSADSQSQEPANVVSVKSQEGFFQWQGIAVSMSSYRGKVVFLESPSEIGAMQQGDVVVAMSTDPSWLPVFLKAGAMIVETGGYLSHTAIVARELGIPSVVNVPGIAKLLKNGDEVWLDGPNGRVVLLAAS</sequence>
<feature type="domain" description="PEP-utilising enzyme mobile" evidence="1">
    <location>
        <begin position="827"/>
        <end position="897"/>
    </location>
</feature>
<dbReference type="Gene3D" id="3.50.30.10">
    <property type="entry name" value="Phosphohistidine domain"/>
    <property type="match status" value="1"/>
</dbReference>
<evidence type="ECO:0000313" key="3">
    <source>
        <dbReference type="EMBL" id="MBC3807920.1"/>
    </source>
</evidence>
<dbReference type="SUPFAM" id="SSF52009">
    <property type="entry name" value="Phosphohistidine domain"/>
    <property type="match status" value="1"/>
</dbReference>
<feature type="domain" description="Pyruvate phosphate dikinase AMP/ATP-binding" evidence="2">
    <location>
        <begin position="29"/>
        <end position="335"/>
    </location>
</feature>
<dbReference type="InterPro" id="IPR002192">
    <property type="entry name" value="PPDK_AMP/ATP-bd"/>
</dbReference>
<evidence type="ECO:0000313" key="4">
    <source>
        <dbReference type="Proteomes" id="UP000648257"/>
    </source>
</evidence>
<accession>A0ABR6X4Q0</accession>
<dbReference type="InterPro" id="IPR036637">
    <property type="entry name" value="Phosphohistidine_dom_sf"/>
</dbReference>
<dbReference type="EMBL" id="JACOFW010000011">
    <property type="protein sequence ID" value="MBC3807920.1"/>
    <property type="molecule type" value="Genomic_DNA"/>
</dbReference>
<proteinExistence type="predicted"/>
<reference evidence="3 4" key="1">
    <citation type="submission" date="2020-08" db="EMBL/GenBank/DDBJ databases">
        <title>Novel species isolated from subtropical streams in China.</title>
        <authorList>
            <person name="Lu H."/>
        </authorList>
    </citation>
    <scope>NUCLEOTIDE SEQUENCE [LARGE SCALE GENOMIC DNA]</scope>
    <source>
        <strain evidence="3 4">KACC 16656</strain>
    </source>
</reference>
<dbReference type="PANTHER" id="PTHR43615:SF1">
    <property type="entry name" value="PPDK_N DOMAIN-CONTAINING PROTEIN"/>
    <property type="match status" value="1"/>
</dbReference>
<dbReference type="InterPro" id="IPR051549">
    <property type="entry name" value="PEP_Utilizing_Enz"/>
</dbReference>
<dbReference type="RefSeq" id="WP_186922999.1">
    <property type="nucleotide sequence ID" value="NZ_JACOFW010000011.1"/>
</dbReference>
<dbReference type="Gene3D" id="3.30.1490.20">
    <property type="entry name" value="ATP-grasp fold, A domain"/>
    <property type="match status" value="1"/>
</dbReference>
<dbReference type="InterPro" id="IPR008279">
    <property type="entry name" value="PEP-util_enz_mobile_dom"/>
</dbReference>
<evidence type="ECO:0000259" key="1">
    <source>
        <dbReference type="Pfam" id="PF00391"/>
    </source>
</evidence>
<name>A0ABR6X4Q0_9BURK</name>
<comment type="caution">
    <text evidence="3">The sequence shown here is derived from an EMBL/GenBank/DDBJ whole genome shotgun (WGS) entry which is preliminary data.</text>
</comment>
<protein>
    <submittedName>
        <fullName evidence="3">Phosphoenolpyruvate synthase</fullName>
    </submittedName>
</protein>
<dbReference type="PANTHER" id="PTHR43615">
    <property type="entry name" value="PHOSPHOENOLPYRUVATE SYNTHASE-RELATED"/>
    <property type="match status" value="1"/>
</dbReference>
<gene>
    <name evidence="3" type="ORF">H8K52_11245</name>
</gene>
<dbReference type="SUPFAM" id="SSF56059">
    <property type="entry name" value="Glutathione synthetase ATP-binding domain-like"/>
    <property type="match status" value="1"/>
</dbReference>
<dbReference type="Pfam" id="PF00391">
    <property type="entry name" value="PEP-utilizers"/>
    <property type="match status" value="1"/>
</dbReference>
<keyword evidence="4" id="KW-1185">Reference proteome</keyword>
<dbReference type="Gene3D" id="3.30.470.20">
    <property type="entry name" value="ATP-grasp fold, B domain"/>
    <property type="match status" value="1"/>
</dbReference>
<organism evidence="3 4">
    <name type="scientific">Undibacterium seohonense</name>
    <dbReference type="NCBI Taxonomy" id="1344950"/>
    <lineage>
        <taxon>Bacteria</taxon>
        <taxon>Pseudomonadati</taxon>
        <taxon>Pseudomonadota</taxon>
        <taxon>Betaproteobacteria</taxon>
        <taxon>Burkholderiales</taxon>
        <taxon>Oxalobacteraceae</taxon>
        <taxon>Undibacterium</taxon>
    </lineage>
</organism>
<dbReference type="Pfam" id="PF01326">
    <property type="entry name" value="PPDK_N"/>
    <property type="match status" value="1"/>
</dbReference>